<accession>A0A9W3AT09</accession>
<sequence>MHGRLKVKSTEEQIEAKKKEREKKLLLYNGAMSKIFLKKQNGELDQEMLLLSGEVLVVNPDVYTLWNFRKETFLELSTCLPGEQLQRLYQSELYFLEACLKKNPKSYGSWHHRCFVMDHMPDPDWKRELELCNQFLQLDERNFHCWDYRRFVVHSAKIPPEEEFEFSLRLINNNFSNYSSWHYRSKLLPILFPDATQPMGVSEDALLKEYELVQNGFFTDPDDQSNWFYHRWLMGRGNQTLNINCFYVSREDNCVLVSFTKHIQIGKKTDLILECNEQTMPGTVWLNPNKTSQSSCLWISFYNVFVWCNAQIVRQISIRIIKIIIIIIIIMFICSKRFCNDLNWQYRADNLTFPKDCDLKVTLVQGSLELCSSSLHLGENDSSLSGSSVISMDKSIFSQEMSPLKKDTLLQAMESVLQLMEMESDNKWTVLTVVLLMKALDPDSYFDQIMCYLDKLEDLDGKRIHYYKDLRSKFIIENIFAGTELTNASAITLSGRSLTKMYHTELLPLVTSLDLCDNLLRDVHEFNLLQNVKVLNLANNKLENCEGLQHLPKLERLLLNGNNLTKSSDLLQLTTCAKLNFLDISNNPLSCQEEEIQTITALLPNVSICFKQQ</sequence>
<evidence type="ECO:0000256" key="10">
    <source>
        <dbReference type="ARBA" id="ARBA00047658"/>
    </source>
</evidence>
<comment type="similarity">
    <text evidence="2 11">Belongs to the protein prenyltransferase subunit alpha family.</text>
</comment>
<evidence type="ECO:0000256" key="6">
    <source>
        <dbReference type="ARBA" id="ARBA00022602"/>
    </source>
</evidence>
<reference evidence="15" key="1">
    <citation type="submission" date="2025-08" db="UniProtKB">
        <authorList>
            <consortium name="RefSeq"/>
        </authorList>
    </citation>
    <scope>IDENTIFICATION</scope>
</reference>
<evidence type="ECO:0000256" key="9">
    <source>
        <dbReference type="ARBA" id="ARBA00022737"/>
    </source>
</evidence>
<keyword evidence="12" id="KW-1133">Transmembrane helix</keyword>
<keyword evidence="5" id="KW-0597">Phosphoprotein</keyword>
<comment type="function">
    <text evidence="1">Catalyzes the transfer of a geranylgeranyl moiety from geranylgeranyl diphosphate to both cysteines of Rab proteins with the C-terminal sequence -XXCC, -XCXC and -CCXX, such as RAB1A, RAB3A, RAB5A and RAB7A.</text>
</comment>
<dbReference type="InterPro" id="IPR009087">
    <property type="entry name" value="RabGGT_asu_insert-domain"/>
</dbReference>
<dbReference type="Pfam" id="PF01239">
    <property type="entry name" value="PPTA"/>
    <property type="match status" value="4"/>
</dbReference>
<evidence type="ECO:0000259" key="13">
    <source>
        <dbReference type="Pfam" id="PF07711"/>
    </source>
</evidence>
<evidence type="ECO:0000313" key="14">
    <source>
        <dbReference type="Proteomes" id="UP001165740"/>
    </source>
</evidence>
<keyword evidence="9" id="KW-0677">Repeat</keyword>
<evidence type="ECO:0000256" key="1">
    <source>
        <dbReference type="ARBA" id="ARBA00002902"/>
    </source>
</evidence>
<comment type="catalytic activity">
    <reaction evidence="10 11">
        <text>geranylgeranyl diphosphate + L-cysteinyl-[protein] = S-geranylgeranyl-L-cysteinyl-[protein] + diphosphate</text>
        <dbReference type="Rhea" id="RHEA:21240"/>
        <dbReference type="Rhea" id="RHEA-COMP:10131"/>
        <dbReference type="Rhea" id="RHEA-COMP:11537"/>
        <dbReference type="ChEBI" id="CHEBI:29950"/>
        <dbReference type="ChEBI" id="CHEBI:33019"/>
        <dbReference type="ChEBI" id="CHEBI:57533"/>
        <dbReference type="ChEBI" id="CHEBI:86021"/>
        <dbReference type="EC" id="2.5.1.60"/>
    </reaction>
</comment>
<keyword evidence="14" id="KW-1185">Reference proteome</keyword>
<evidence type="ECO:0000256" key="12">
    <source>
        <dbReference type="SAM" id="Phobius"/>
    </source>
</evidence>
<dbReference type="Pfam" id="PF07711">
    <property type="entry name" value="RabGGT_insert"/>
    <property type="match status" value="1"/>
</dbReference>
<dbReference type="PANTHER" id="PTHR11129">
    <property type="entry name" value="PROTEIN FARNESYLTRANSFERASE ALPHA SUBUNIT/RAB GERANYLGERANYL TRANSFERASE ALPHA SUBUNIT"/>
    <property type="match status" value="1"/>
</dbReference>
<name>A0A9W3AT09_BIOGL</name>
<dbReference type="GO" id="GO:0008270">
    <property type="term" value="F:zinc ion binding"/>
    <property type="evidence" value="ECO:0007669"/>
    <property type="project" value="InterPro"/>
</dbReference>
<protein>
    <recommendedName>
        <fullName evidence="4 11">Geranylgeranyl transferase type-2 subunit alpha</fullName>
        <ecNumber evidence="3 11">2.5.1.60</ecNumber>
    </recommendedName>
    <alternativeName>
        <fullName evidence="11">Geranylgeranyl transferase type II subunit alpha</fullName>
    </alternativeName>
</protein>
<dbReference type="Gene3D" id="3.80.10.10">
    <property type="entry name" value="Ribonuclease Inhibitor"/>
    <property type="match status" value="1"/>
</dbReference>
<keyword evidence="12" id="KW-0812">Transmembrane</keyword>
<dbReference type="GO" id="GO:0005968">
    <property type="term" value="C:Rab-protein geranylgeranyltransferase complex"/>
    <property type="evidence" value="ECO:0007669"/>
    <property type="project" value="TreeGrafter"/>
</dbReference>
<dbReference type="InterPro" id="IPR001611">
    <property type="entry name" value="Leu-rich_rpt"/>
</dbReference>
<dbReference type="PROSITE" id="PS51147">
    <property type="entry name" value="PFTA"/>
    <property type="match status" value="4"/>
</dbReference>
<evidence type="ECO:0000256" key="4">
    <source>
        <dbReference type="ARBA" id="ARBA00014772"/>
    </source>
</evidence>
<feature type="domain" description="Rab geranylgeranyltransferase alpha subunit insert-domain" evidence="13">
    <location>
        <begin position="243"/>
        <end position="300"/>
    </location>
</feature>
<dbReference type="SUPFAM" id="SSF52075">
    <property type="entry name" value="Outer arm dynein light chain 1"/>
    <property type="match status" value="1"/>
</dbReference>
<dbReference type="GeneID" id="106065205"/>
<evidence type="ECO:0000256" key="11">
    <source>
        <dbReference type="RuleBase" id="RU367120"/>
    </source>
</evidence>
<evidence type="ECO:0000256" key="8">
    <source>
        <dbReference type="ARBA" id="ARBA00022679"/>
    </source>
</evidence>
<dbReference type="OMA" id="CAWHHRC"/>
<keyword evidence="7" id="KW-0433">Leucine-rich repeat</keyword>
<keyword evidence="12" id="KW-0472">Membrane</keyword>
<evidence type="ECO:0000256" key="3">
    <source>
        <dbReference type="ARBA" id="ARBA00012656"/>
    </source>
</evidence>
<dbReference type="InterPro" id="IPR036254">
    <property type="entry name" value="RabGGT_asu_insert-dom_sf"/>
</dbReference>
<dbReference type="Pfam" id="PF14580">
    <property type="entry name" value="LRR_9"/>
    <property type="match status" value="1"/>
</dbReference>
<gene>
    <name evidence="15" type="primary">LOC106065205</name>
</gene>
<dbReference type="Gene3D" id="1.25.40.120">
    <property type="entry name" value="Protein prenylyltransferase"/>
    <property type="match status" value="2"/>
</dbReference>
<keyword evidence="6 11" id="KW-0637">Prenyltransferase</keyword>
<dbReference type="SUPFAM" id="SSF48439">
    <property type="entry name" value="Protein prenylyltransferase"/>
    <property type="match status" value="1"/>
</dbReference>
<dbReference type="SUPFAM" id="SSF49594">
    <property type="entry name" value="Rab geranylgeranyltransferase alpha-subunit, insert domain"/>
    <property type="match status" value="1"/>
</dbReference>
<evidence type="ECO:0000313" key="15">
    <source>
        <dbReference type="RefSeq" id="XP_055890382.1"/>
    </source>
</evidence>
<dbReference type="EC" id="2.5.1.60" evidence="3 11"/>
<dbReference type="GO" id="GO:0004663">
    <property type="term" value="F:Rab geranylgeranyltransferase activity"/>
    <property type="evidence" value="ECO:0007669"/>
    <property type="project" value="UniProtKB-UniRule"/>
</dbReference>
<evidence type="ECO:0000256" key="2">
    <source>
        <dbReference type="ARBA" id="ARBA00006734"/>
    </source>
</evidence>
<feature type="transmembrane region" description="Helical" evidence="12">
    <location>
        <begin position="316"/>
        <end position="334"/>
    </location>
</feature>
<dbReference type="RefSeq" id="XP_055890382.1">
    <property type="nucleotide sequence ID" value="XM_056034407.1"/>
</dbReference>
<proteinExistence type="inferred from homology"/>
<dbReference type="FunFam" id="1.25.40.120:FF:000001">
    <property type="entry name" value="Geranylgeranyl transferase type-2 subunit alpha"/>
    <property type="match status" value="1"/>
</dbReference>
<dbReference type="OrthoDB" id="1658at2759"/>
<evidence type="ECO:0000256" key="5">
    <source>
        <dbReference type="ARBA" id="ARBA00022553"/>
    </source>
</evidence>
<dbReference type="InterPro" id="IPR032675">
    <property type="entry name" value="LRR_dom_sf"/>
</dbReference>
<keyword evidence="8 11" id="KW-0808">Transferase</keyword>
<organism evidence="14 15">
    <name type="scientific">Biomphalaria glabrata</name>
    <name type="common">Bloodfluke planorb</name>
    <name type="synonym">Freshwater snail</name>
    <dbReference type="NCBI Taxonomy" id="6526"/>
    <lineage>
        <taxon>Eukaryota</taxon>
        <taxon>Metazoa</taxon>
        <taxon>Spiralia</taxon>
        <taxon>Lophotrochozoa</taxon>
        <taxon>Mollusca</taxon>
        <taxon>Gastropoda</taxon>
        <taxon>Heterobranchia</taxon>
        <taxon>Euthyneura</taxon>
        <taxon>Panpulmonata</taxon>
        <taxon>Hygrophila</taxon>
        <taxon>Lymnaeoidea</taxon>
        <taxon>Planorbidae</taxon>
        <taxon>Biomphalaria</taxon>
    </lineage>
</organism>
<dbReference type="AlphaFoldDB" id="A0A9W3AT09"/>
<dbReference type="PROSITE" id="PS51450">
    <property type="entry name" value="LRR"/>
    <property type="match status" value="2"/>
</dbReference>
<evidence type="ECO:0000256" key="7">
    <source>
        <dbReference type="ARBA" id="ARBA00022614"/>
    </source>
</evidence>
<dbReference type="Proteomes" id="UP001165740">
    <property type="component" value="Chromosome 7"/>
</dbReference>
<dbReference type="PANTHER" id="PTHR11129:SF2">
    <property type="entry name" value="GERANYLGERANYL TRANSFERASE TYPE-2 SUBUNIT ALPHA"/>
    <property type="match status" value="1"/>
</dbReference>
<comment type="function">
    <text evidence="11">Catalyzes the transfer of a geranyl-geranyl moiety from geranyl-geranyl pyrophosphate to cysteines occuring in specific C-terminal amino acid sequences.</text>
</comment>
<dbReference type="InterPro" id="IPR002088">
    <property type="entry name" value="Prenyl_trans_a"/>
</dbReference>
<dbReference type="GO" id="GO:0097354">
    <property type="term" value="P:prenylation"/>
    <property type="evidence" value="ECO:0007669"/>
    <property type="project" value="UniProtKB-UniRule"/>
</dbReference>